<evidence type="ECO:0000313" key="3">
    <source>
        <dbReference type="Proteomes" id="UP001523262"/>
    </source>
</evidence>
<dbReference type="Gene3D" id="3.40.50.880">
    <property type="match status" value="1"/>
</dbReference>
<evidence type="ECO:0000259" key="1">
    <source>
        <dbReference type="Pfam" id="PF06283"/>
    </source>
</evidence>
<keyword evidence="3" id="KW-1185">Reference proteome</keyword>
<comment type="caution">
    <text evidence="2">The sequence shown here is derived from an EMBL/GenBank/DDBJ whole genome shotgun (WGS) entry which is preliminary data.</text>
</comment>
<reference evidence="2 3" key="1">
    <citation type="submission" date="2022-06" db="EMBL/GenBank/DDBJ databases">
        <authorList>
            <person name="Jeon C.O."/>
        </authorList>
    </citation>
    <scope>NUCLEOTIDE SEQUENCE [LARGE SCALE GENOMIC DNA]</scope>
    <source>
        <strain evidence="2 3">KCTC 13943</strain>
    </source>
</reference>
<dbReference type="InterPro" id="IPR029062">
    <property type="entry name" value="Class_I_gatase-like"/>
</dbReference>
<dbReference type="Pfam" id="PF06283">
    <property type="entry name" value="ThuA"/>
    <property type="match status" value="1"/>
</dbReference>
<feature type="domain" description="ThuA-like" evidence="1">
    <location>
        <begin position="31"/>
        <end position="213"/>
    </location>
</feature>
<evidence type="ECO:0000313" key="2">
    <source>
        <dbReference type="EMBL" id="MCM2531266.1"/>
    </source>
</evidence>
<protein>
    <submittedName>
        <fullName evidence="2">ThuA domain-containing protein</fullName>
    </submittedName>
</protein>
<organism evidence="2 3">
    <name type="scientific">Neobacillus pocheonensis</name>
    <dbReference type="NCBI Taxonomy" id="363869"/>
    <lineage>
        <taxon>Bacteria</taxon>
        <taxon>Bacillati</taxon>
        <taxon>Bacillota</taxon>
        <taxon>Bacilli</taxon>
        <taxon>Bacillales</taxon>
        <taxon>Bacillaceae</taxon>
        <taxon>Neobacillus</taxon>
    </lineage>
</organism>
<gene>
    <name evidence="2" type="ORF">NDK43_00990</name>
</gene>
<sequence length="217" mass="24698">MVRVVAILGDYYHPSGRAKESLERALVSSITKEVIQIDYCSHDQIKEKLSLQPDAVILFKENRLNPIEVQEEKWMSEDLAAEITKYVSNGGGFLAWHSGLASFPPESTFTKMLRGHFLYHPEKHQLVHYRSTTENPILAQPISFEVLDEHYFVHCEEDNTNIFLSSESIDGKQAAGWFHTFGEGKVCCLTPCHNRDGLLKQEFVKLLGSCVNWIVSK</sequence>
<dbReference type="EMBL" id="JAMQCR010000001">
    <property type="protein sequence ID" value="MCM2531266.1"/>
    <property type="molecule type" value="Genomic_DNA"/>
</dbReference>
<name>A0ABT0W4K4_9BACI</name>
<dbReference type="Proteomes" id="UP001523262">
    <property type="component" value="Unassembled WGS sequence"/>
</dbReference>
<dbReference type="SUPFAM" id="SSF52317">
    <property type="entry name" value="Class I glutamine amidotransferase-like"/>
    <property type="match status" value="1"/>
</dbReference>
<proteinExistence type="predicted"/>
<dbReference type="InterPro" id="IPR029010">
    <property type="entry name" value="ThuA-like"/>
</dbReference>
<accession>A0ABT0W4K4</accession>